<dbReference type="EMBL" id="CSTE01000001">
    <property type="protein sequence ID" value="CQR49017.1"/>
    <property type="molecule type" value="Genomic_DNA"/>
</dbReference>
<dbReference type="Gene3D" id="3.30.470.20">
    <property type="entry name" value="ATP-grasp fold, B domain"/>
    <property type="match status" value="1"/>
</dbReference>
<reference evidence="2" key="1">
    <citation type="submission" date="2015-03" db="EMBL/GenBank/DDBJ databases">
        <authorList>
            <person name="Urmite Genomes"/>
        </authorList>
    </citation>
    <scope>NUCLEOTIDE SEQUENCE [LARGE SCALE GENOMIC DNA]</scope>
    <source>
        <strain evidence="2">Arc-Hr</strain>
    </source>
</reference>
<proteinExistence type="predicted"/>
<evidence type="ECO:0000313" key="1">
    <source>
        <dbReference type="EMBL" id="CQR49017.1"/>
    </source>
</evidence>
<dbReference type="AlphaFoldDB" id="A0A0D6JM99"/>
<organism evidence="1 2">
    <name type="scientific">Haloferax massiliensis</name>
    <dbReference type="NCBI Taxonomy" id="1476858"/>
    <lineage>
        <taxon>Archaea</taxon>
        <taxon>Methanobacteriati</taxon>
        <taxon>Methanobacteriota</taxon>
        <taxon>Stenosarchaea group</taxon>
        <taxon>Halobacteria</taxon>
        <taxon>Halobacteriales</taxon>
        <taxon>Haloferacaceae</taxon>
        <taxon>Haloferax</taxon>
    </lineage>
</organism>
<evidence type="ECO:0000313" key="2">
    <source>
        <dbReference type="Proteomes" id="UP000198902"/>
    </source>
</evidence>
<accession>A0A0D6JM99</accession>
<dbReference type="SUPFAM" id="SSF56059">
    <property type="entry name" value="Glutathione synthetase ATP-binding domain-like"/>
    <property type="match status" value="1"/>
</dbReference>
<gene>
    <name evidence="1" type="primary">dcsG</name>
    <name evidence="1" type="ORF">BN996_00471</name>
</gene>
<dbReference type="InterPro" id="IPR053191">
    <property type="entry name" value="DcsG_Biosynth_Enzyme"/>
</dbReference>
<name>A0A0D6JM99_9EURY</name>
<protein>
    <submittedName>
        <fullName evidence="1">Cycloserine biosynthesis protein DcsG</fullName>
    </submittedName>
</protein>
<dbReference type="PANTHER" id="PTHR39217">
    <property type="match status" value="1"/>
</dbReference>
<keyword evidence="2" id="KW-1185">Reference proteome</keyword>
<dbReference type="PANTHER" id="PTHR39217:SF1">
    <property type="entry name" value="GLUTATHIONE SYNTHETASE"/>
    <property type="match status" value="1"/>
</dbReference>
<dbReference type="Proteomes" id="UP000198902">
    <property type="component" value="Unassembled WGS sequence"/>
</dbReference>
<sequence>MTSIALATSEDLPGLVDDDAPFLAALRERGVTAEPVVWSDESVDWDGFDAVVVRSIWDYYRHPKAYAAWVDRLSDADCAVWNPTATLDWNSHKFYLRDLADAGVSTLPTEYVERGGDVDLEAVFETREWDELVVKPAVSAGAFETRQLSRAEAADAQPWVDDLVAEKDVLVQEFAPDIEDGEWSLVFFGDEFSHAVVKRPEPGDYRVQEKHGGSVHVEEPSETLLDNARRVVDAVSARLGGDPPLYARVDGVERDDDFLLLEVELIEPELFFRTDDAAGDRLAEALLARL</sequence>
<dbReference type="RefSeq" id="WP_089776989.1">
    <property type="nucleotide sequence ID" value="NZ_CABLRR010000001.1"/>
</dbReference>
<dbReference type="OrthoDB" id="345988at2157"/>